<dbReference type="PANTHER" id="PTHR42930:SF3">
    <property type="entry name" value="PHOSPHATE-SPECIFIC TRANSPORT SYSTEM ACCESSORY PROTEIN PHOU"/>
    <property type="match status" value="1"/>
</dbReference>
<evidence type="ECO:0000313" key="5">
    <source>
        <dbReference type="Proteomes" id="UP000640786"/>
    </source>
</evidence>
<dbReference type="NCBIfam" id="TIGR02135">
    <property type="entry name" value="phoU_full"/>
    <property type="match status" value="1"/>
</dbReference>
<reference evidence="4 5" key="1">
    <citation type="submission" date="2020-08" db="EMBL/GenBank/DDBJ databases">
        <title>A Genomic Blueprint of the Chicken Gut Microbiome.</title>
        <authorList>
            <person name="Gilroy R."/>
            <person name="Ravi A."/>
            <person name="Getino M."/>
            <person name="Pursley I."/>
            <person name="Horton D.L."/>
            <person name="Alikhan N.-F."/>
            <person name="Baker D."/>
            <person name="Gharbi K."/>
            <person name="Hall N."/>
            <person name="Watson M."/>
            <person name="Adriaenssens E.M."/>
            <person name="Foster-Nyarko E."/>
            <person name="Jarju S."/>
            <person name="Secka A."/>
            <person name="Antonio M."/>
            <person name="Oren A."/>
            <person name="Chaudhuri R."/>
            <person name="La Ragione R.M."/>
            <person name="Hildebrand F."/>
            <person name="Pallen M.J."/>
        </authorList>
    </citation>
    <scope>NUCLEOTIDE SEQUENCE [LARGE SCALE GENOMIC DNA]</scope>
    <source>
        <strain evidence="4 5">Sa2BUA9</strain>
    </source>
</reference>
<dbReference type="RefSeq" id="WP_144537296.1">
    <property type="nucleotide sequence ID" value="NZ_JACSQO010000001.1"/>
</dbReference>
<evidence type="ECO:0000259" key="3">
    <source>
        <dbReference type="Pfam" id="PF01895"/>
    </source>
</evidence>
<dbReference type="PIRSF" id="PIRSF003107">
    <property type="entry name" value="PhoU"/>
    <property type="match status" value="1"/>
</dbReference>
<dbReference type="EMBL" id="JACSQO010000001">
    <property type="protein sequence ID" value="MBD7943200.1"/>
    <property type="molecule type" value="Genomic_DNA"/>
</dbReference>
<dbReference type="SUPFAM" id="SSF109755">
    <property type="entry name" value="PhoU-like"/>
    <property type="match status" value="1"/>
</dbReference>
<evidence type="ECO:0000313" key="4">
    <source>
        <dbReference type="EMBL" id="MBD7943200.1"/>
    </source>
</evidence>
<keyword evidence="5" id="KW-1185">Reference proteome</keyword>
<evidence type="ECO:0000256" key="1">
    <source>
        <dbReference type="PIRNR" id="PIRNR003107"/>
    </source>
</evidence>
<dbReference type="Pfam" id="PF01895">
    <property type="entry name" value="PhoU"/>
    <property type="match status" value="2"/>
</dbReference>
<dbReference type="InterPro" id="IPR026022">
    <property type="entry name" value="PhoU_dom"/>
</dbReference>
<protein>
    <recommendedName>
        <fullName evidence="1">Phosphate-specific transport system accessory protein PhoU</fullName>
    </recommendedName>
</protein>
<dbReference type="PANTHER" id="PTHR42930">
    <property type="entry name" value="PHOSPHATE-SPECIFIC TRANSPORT SYSTEM ACCESSORY PROTEIN PHOU"/>
    <property type="match status" value="1"/>
</dbReference>
<dbReference type="Gene3D" id="1.20.58.220">
    <property type="entry name" value="Phosphate transport system protein phou homolog 2, domain 2"/>
    <property type="match status" value="1"/>
</dbReference>
<comment type="function">
    <text evidence="1">Plays a role in the regulation of phosphate uptake.</text>
</comment>
<evidence type="ECO:0000256" key="2">
    <source>
        <dbReference type="SAM" id="Coils"/>
    </source>
</evidence>
<keyword evidence="1" id="KW-0592">Phosphate transport</keyword>
<sequence>MIRENFENNMQELENKLAEMVRITEEQLEQSYKALKTQDIELALRTIEKDNTIDEMEKEINQMAIWFISKEQPLARDLRRIIGVLKISSDIERIADFAVNISKATIKIGERPSLLYLTELEPMKTVSIVMLQKSLESFVKENITLAKEVADLDDQVDANSKTNYQNITHYLSEHPEDTSQLVQLLFINRFLERTADHITNIAESTAYLIKGQMYDFN</sequence>
<comment type="subcellular location">
    <subcellularLocation>
        <location evidence="1">Cytoplasm</location>
    </subcellularLocation>
</comment>
<feature type="coiled-coil region" evidence="2">
    <location>
        <begin position="3"/>
        <end position="30"/>
    </location>
</feature>
<comment type="caution">
    <text evidence="4">The sequence shown here is derived from an EMBL/GenBank/DDBJ whole genome shotgun (WGS) entry which is preliminary data.</text>
</comment>
<feature type="domain" description="PhoU" evidence="3">
    <location>
        <begin position="123"/>
        <end position="204"/>
    </location>
</feature>
<proteinExistence type="inferred from homology"/>
<name>A0ABR8R5X9_9BACI</name>
<dbReference type="Proteomes" id="UP000640786">
    <property type="component" value="Unassembled WGS sequence"/>
</dbReference>
<accession>A0ABR8R5X9</accession>
<keyword evidence="2" id="KW-0175">Coiled coil</keyword>
<gene>
    <name evidence="4" type="primary">phoU</name>
    <name evidence="4" type="ORF">H9650_03635</name>
</gene>
<keyword evidence="1" id="KW-0963">Cytoplasm</keyword>
<keyword evidence="1" id="KW-0813">Transport</keyword>
<comment type="subunit">
    <text evidence="1">Homodimer.</text>
</comment>
<dbReference type="InterPro" id="IPR038078">
    <property type="entry name" value="PhoU-like_sf"/>
</dbReference>
<organism evidence="4 5">
    <name type="scientific">Psychrobacillus faecigallinarum</name>
    <dbReference type="NCBI Taxonomy" id="2762235"/>
    <lineage>
        <taxon>Bacteria</taxon>
        <taxon>Bacillati</taxon>
        <taxon>Bacillota</taxon>
        <taxon>Bacilli</taxon>
        <taxon>Bacillales</taxon>
        <taxon>Bacillaceae</taxon>
        <taxon>Psychrobacillus</taxon>
    </lineage>
</organism>
<dbReference type="InterPro" id="IPR028366">
    <property type="entry name" value="PhoU"/>
</dbReference>
<comment type="similarity">
    <text evidence="1">Belongs to the PhoU family.</text>
</comment>
<feature type="domain" description="PhoU" evidence="3">
    <location>
        <begin position="17"/>
        <end position="104"/>
    </location>
</feature>